<protein>
    <submittedName>
        <fullName evidence="2">Uncharacterized protein</fullName>
    </submittedName>
</protein>
<feature type="transmembrane region" description="Helical" evidence="1">
    <location>
        <begin position="127"/>
        <end position="150"/>
    </location>
</feature>
<sequence length="259" mass="28885">MKDRKLRKKIREIPIPDHQEEALLRTIWAAKQTGLHPERQRMRKMEFFTGQIGFISGKVWAVKLLVTFLLFLGILEAGLRFDSSVWPLMSVAAPVLCLLNVNELCHICMPGMREILQTARHSLREQLLVRLFLFGFIDGAVCMAGALLASGMTAGLFLQAVLYFTAPFCVMCAGCMAVLGRCRDENALWYCTAWGGFLIVVINMLRSTAIPIYDADWIFGWGMAAVFGIAVTAVETKRLLKNMGGNNSEIIYGTADKTV</sequence>
<reference evidence="2 3" key="1">
    <citation type="submission" date="2019-01" db="EMBL/GenBank/DDBJ databases">
        <title>PMF-metabolizing Aryl O-demethylase.</title>
        <authorList>
            <person name="Kim M."/>
        </authorList>
    </citation>
    <scope>NUCLEOTIDE SEQUENCE [LARGE SCALE GENOMIC DNA]</scope>
    <source>
        <strain evidence="2 3">PMF1</strain>
    </source>
</reference>
<feature type="transmembrane region" description="Helical" evidence="1">
    <location>
        <begin position="187"/>
        <end position="205"/>
    </location>
</feature>
<feature type="transmembrane region" description="Helical" evidence="1">
    <location>
        <begin position="47"/>
        <end position="74"/>
    </location>
</feature>
<feature type="transmembrane region" description="Helical" evidence="1">
    <location>
        <begin position="217"/>
        <end position="234"/>
    </location>
</feature>
<organism evidence="2 3">
    <name type="scientific">Blautia producta</name>
    <dbReference type="NCBI Taxonomy" id="33035"/>
    <lineage>
        <taxon>Bacteria</taxon>
        <taxon>Bacillati</taxon>
        <taxon>Bacillota</taxon>
        <taxon>Clostridia</taxon>
        <taxon>Lachnospirales</taxon>
        <taxon>Lachnospiraceae</taxon>
        <taxon>Blautia</taxon>
    </lineage>
</organism>
<dbReference type="EMBL" id="CP035945">
    <property type="protein sequence ID" value="QBE99615.1"/>
    <property type="molecule type" value="Genomic_DNA"/>
</dbReference>
<name>A0A4P6M5Z0_9FIRM</name>
<keyword evidence="1" id="KW-0812">Transmembrane</keyword>
<dbReference type="Proteomes" id="UP000289794">
    <property type="component" value="Chromosome"/>
</dbReference>
<dbReference type="KEGG" id="bpro:PMF13cell1_05192"/>
<evidence type="ECO:0000313" key="3">
    <source>
        <dbReference type="Proteomes" id="UP000289794"/>
    </source>
</evidence>
<feature type="transmembrane region" description="Helical" evidence="1">
    <location>
        <begin position="86"/>
        <end position="106"/>
    </location>
</feature>
<proteinExistence type="predicted"/>
<evidence type="ECO:0000313" key="2">
    <source>
        <dbReference type="EMBL" id="QBE99615.1"/>
    </source>
</evidence>
<accession>A0A4P6M5Z0</accession>
<feature type="transmembrane region" description="Helical" evidence="1">
    <location>
        <begin position="156"/>
        <end position="180"/>
    </location>
</feature>
<keyword evidence="1" id="KW-1133">Transmembrane helix</keyword>
<evidence type="ECO:0000256" key="1">
    <source>
        <dbReference type="SAM" id="Phobius"/>
    </source>
</evidence>
<gene>
    <name evidence="2" type="ORF">PMF13cell1_05192</name>
</gene>
<dbReference type="RefSeq" id="WP_130182622.1">
    <property type="nucleotide sequence ID" value="NZ_CP035945.1"/>
</dbReference>
<dbReference type="AlphaFoldDB" id="A0A4P6M5Z0"/>
<keyword evidence="1" id="KW-0472">Membrane</keyword>